<dbReference type="InterPro" id="IPR007655">
    <property type="entry name" value="Slam_C"/>
</dbReference>
<proteinExistence type="predicted"/>
<dbReference type="Pfam" id="PF04575">
    <property type="entry name" value="SlipAM"/>
    <property type="match status" value="1"/>
</dbReference>
<evidence type="ECO:0000259" key="2">
    <source>
        <dbReference type="Pfam" id="PF04575"/>
    </source>
</evidence>
<evidence type="ECO:0000313" key="4">
    <source>
        <dbReference type="Proteomes" id="UP000683291"/>
    </source>
</evidence>
<organism evidence="3 4">
    <name type="scientific">Sulfitobacter albidus</name>
    <dbReference type="NCBI Taxonomy" id="2829501"/>
    <lineage>
        <taxon>Bacteria</taxon>
        <taxon>Pseudomonadati</taxon>
        <taxon>Pseudomonadota</taxon>
        <taxon>Alphaproteobacteria</taxon>
        <taxon>Rhodobacterales</taxon>
        <taxon>Roseobacteraceae</taxon>
        <taxon>Sulfitobacter</taxon>
    </lineage>
</organism>
<dbReference type="EMBL" id="CP073581">
    <property type="protein sequence ID" value="QUJ77102.1"/>
    <property type="molecule type" value="Genomic_DNA"/>
</dbReference>
<evidence type="ECO:0000256" key="1">
    <source>
        <dbReference type="SAM" id="SignalP"/>
    </source>
</evidence>
<sequence length="467" mass="51016">MTLRGLRRLALSVGAAVFIAAPAALAQQSAPVQLTPAQMFEAAKLSVQSGQLDRAVRFADALIARDPGDVNAHLIRSHALRAMGRYGPARDAARAGWTHAQGDLQHYNAALLMAQALSSDGKRTRAQLWLRRAVEHAPSPGHARRATRDFKYVRQQNPWQTYLSFTLAPNSNINNGSSRDSFLSNSVLNALIGGGEERVEINPEAQAISGLEIGARVQTRYRFAQTERTAHDLRLGLSYRTFILSPGSRDDVPDAEGGDYAFGTASVGYGFKRLRADRRGELSLTLDAGQTFYAGSRYAAFLRGRAHQSYYLDRRTKLGFGLSAERQNGQRVSDSDSVDLSLSVDRALANGDGLHLGVTLTDQTSPNSLHEYSQIHLRGGYVLGREVMGARLQFGLGARLRDYDVHLLSIDGRRDVEISADVTATFTDMEYYGFTPQLGVTAAKTNSNIGVYDSNRFGINFGIVSAF</sequence>
<feature type="signal peptide" evidence="1">
    <location>
        <begin position="1"/>
        <end position="26"/>
    </location>
</feature>
<dbReference type="Gene3D" id="1.25.40.10">
    <property type="entry name" value="Tetratricopeptide repeat domain"/>
    <property type="match status" value="1"/>
</dbReference>
<feature type="domain" description="Surface lipoprotein assembly modifier C-terminal" evidence="2">
    <location>
        <begin position="159"/>
        <end position="455"/>
    </location>
</feature>
<dbReference type="InterPro" id="IPR011990">
    <property type="entry name" value="TPR-like_helical_dom_sf"/>
</dbReference>
<keyword evidence="4" id="KW-1185">Reference proteome</keyword>
<protein>
    <submittedName>
        <fullName evidence="3">DUF560 domain-containing protein</fullName>
    </submittedName>
</protein>
<gene>
    <name evidence="3" type="ORF">KDD17_03480</name>
</gene>
<name>A0A975PMS3_9RHOB</name>
<reference evidence="3" key="1">
    <citation type="submission" date="2021-04" db="EMBL/GenBank/DDBJ databases">
        <title>Complete genome sequence for Sulfitobacter sp. strain JK7-1.</title>
        <authorList>
            <person name="Park S.-J."/>
        </authorList>
    </citation>
    <scope>NUCLEOTIDE SEQUENCE</scope>
    <source>
        <strain evidence="3">JK7-1</strain>
    </source>
</reference>
<dbReference type="Proteomes" id="UP000683291">
    <property type="component" value="Chromosome 1"/>
</dbReference>
<dbReference type="KEGG" id="sual:KDD17_03480"/>
<dbReference type="SUPFAM" id="SSF48452">
    <property type="entry name" value="TPR-like"/>
    <property type="match status" value="1"/>
</dbReference>
<feature type="chain" id="PRO_5036732199" evidence="1">
    <location>
        <begin position="27"/>
        <end position="467"/>
    </location>
</feature>
<evidence type="ECO:0000313" key="3">
    <source>
        <dbReference type="EMBL" id="QUJ77102.1"/>
    </source>
</evidence>
<dbReference type="AlphaFoldDB" id="A0A975PMS3"/>
<dbReference type="RefSeq" id="WP_212705297.1">
    <property type="nucleotide sequence ID" value="NZ_CP073581.1"/>
</dbReference>
<keyword evidence="1" id="KW-0732">Signal</keyword>
<accession>A0A975PMS3</accession>